<feature type="compositionally biased region" description="Basic and acidic residues" evidence="1">
    <location>
        <begin position="1"/>
        <end position="12"/>
    </location>
</feature>
<feature type="region of interest" description="Disordered" evidence="1">
    <location>
        <begin position="69"/>
        <end position="97"/>
    </location>
</feature>
<protein>
    <submittedName>
        <fullName evidence="2">Zinc finger H2C2 domain-containing protein</fullName>
    </submittedName>
</protein>
<feature type="compositionally biased region" description="Polar residues" evidence="1">
    <location>
        <begin position="266"/>
        <end position="281"/>
    </location>
</feature>
<name>C7DJZ6_9APHY</name>
<evidence type="ECO:0000256" key="1">
    <source>
        <dbReference type="SAM" id="MobiDB-lite"/>
    </source>
</evidence>
<dbReference type="EMBL" id="GQ141632">
    <property type="protein sequence ID" value="ACT52850.1"/>
    <property type="molecule type" value="mRNA"/>
</dbReference>
<proteinExistence type="evidence at transcript level"/>
<sequence length="323" mass="36062">RLQRPSVEDVRRRTAPPRSRQRITVVNPARHARHGRTPRDLRYYSTGDGTVLVARRTCRRCLVRAVLPPVPSTTDEEDPHTANGSLPRRADGTGSLGHDGHAGYLRALLPRSLCDDVLLRRPHFPSSNREDLGRLDLSGHPLPLESDQRDNNGQRKALRGRAKPPPRQVPRTPHNDLGLQFASQRNSRTPTLPYTRRALQSLRRRRLAVGVPSLLGAMGGPHHSTTTARLFSILRRYRNAPRHALGHRGSHLPHASTDYDVDNNGAHHTTSNRASEAPRTTSSPSFSGVPPPRRSRPPLRDETKPLSETSSSARTTRLMRTQQ</sequence>
<feature type="compositionally biased region" description="Polar residues" evidence="1">
    <location>
        <begin position="181"/>
        <end position="192"/>
    </location>
</feature>
<reference evidence="2" key="1">
    <citation type="submission" date="2009-05" db="EMBL/GenBank/DDBJ databases">
        <title>Characterization of Differentially Expressed Genes Related to Laccase Biosynthesis of White-Rot Fungus TR16.</title>
        <authorList>
            <person name="Chen Q.-T."/>
            <person name="Guo L.-Q."/>
            <person name="Lin J.-F."/>
        </authorList>
    </citation>
    <scope>NUCLEOTIDE SEQUENCE</scope>
    <source>
        <strain evidence="2">TR16</strain>
    </source>
</reference>
<organism evidence="2">
    <name type="scientific">Polyporus grammocephalus</name>
    <dbReference type="NCBI Taxonomy" id="196234"/>
    <lineage>
        <taxon>Eukaryota</taxon>
        <taxon>Fungi</taxon>
        <taxon>Dikarya</taxon>
        <taxon>Basidiomycota</taxon>
        <taxon>Agaricomycotina</taxon>
        <taxon>Agaricomycetes</taxon>
        <taxon>Polyporales</taxon>
        <taxon>Polyporaceae</taxon>
        <taxon>Polyporus</taxon>
    </lineage>
</organism>
<dbReference type="AlphaFoldDB" id="C7DJZ6"/>
<evidence type="ECO:0000313" key="2">
    <source>
        <dbReference type="EMBL" id="ACT52850.1"/>
    </source>
</evidence>
<feature type="region of interest" description="Disordered" evidence="1">
    <location>
        <begin position="1"/>
        <end position="20"/>
    </location>
</feature>
<feature type="compositionally biased region" description="Polar residues" evidence="1">
    <location>
        <begin position="306"/>
        <end position="323"/>
    </location>
</feature>
<feature type="region of interest" description="Disordered" evidence="1">
    <location>
        <begin position="244"/>
        <end position="323"/>
    </location>
</feature>
<feature type="non-terminal residue" evidence="2">
    <location>
        <position position="1"/>
    </location>
</feature>
<accession>C7DJZ6</accession>
<feature type="region of interest" description="Disordered" evidence="1">
    <location>
        <begin position="124"/>
        <end position="193"/>
    </location>
</feature>
<feature type="non-terminal residue" evidence="2">
    <location>
        <position position="323"/>
    </location>
</feature>